<comment type="caution">
    <text evidence="2">The sequence shown here is derived from an EMBL/GenBank/DDBJ whole genome shotgun (WGS) entry which is preliminary data.</text>
</comment>
<dbReference type="AlphaFoldDB" id="H1KW06"/>
<feature type="chain" id="PRO_5003552173" evidence="1">
    <location>
        <begin position="25"/>
        <end position="116"/>
    </location>
</feature>
<evidence type="ECO:0000256" key="1">
    <source>
        <dbReference type="SAM" id="SignalP"/>
    </source>
</evidence>
<dbReference type="Gene3D" id="3.55.50.30">
    <property type="match status" value="1"/>
</dbReference>
<name>H1KW06_METEX</name>
<feature type="non-terminal residue" evidence="2">
    <location>
        <position position="116"/>
    </location>
</feature>
<keyword evidence="1" id="KW-0732">Signal</keyword>
<organism evidence="2 3">
    <name type="scientific">Methylorubrum extorquens DSM 13060</name>
    <dbReference type="NCBI Taxonomy" id="882800"/>
    <lineage>
        <taxon>Bacteria</taxon>
        <taxon>Pseudomonadati</taxon>
        <taxon>Pseudomonadota</taxon>
        <taxon>Alphaproteobacteria</taxon>
        <taxon>Hyphomicrobiales</taxon>
        <taxon>Methylobacteriaceae</taxon>
        <taxon>Methylorubrum</taxon>
    </lineage>
</organism>
<dbReference type="EMBL" id="AGJK01000595">
    <property type="protein sequence ID" value="EHP71413.1"/>
    <property type="molecule type" value="Genomic_DNA"/>
</dbReference>
<sequence precursor="true">MAIRAHVLALTFGLALGLPGAAFAAEPLSGPGYGPRPSGGFILRGNDRFIAGEAPAAQALPGGLVSLNLVGAPLPNAAKAVLADTLGLGYTLDPQATGTVTLQTGGAVTREALLQM</sequence>
<evidence type="ECO:0000313" key="2">
    <source>
        <dbReference type="EMBL" id="EHP71413.1"/>
    </source>
</evidence>
<proteinExistence type="predicted"/>
<protein>
    <submittedName>
        <fullName evidence="2">Putative general secretion pathway protein D</fullName>
    </submittedName>
</protein>
<reference evidence="2 3" key="1">
    <citation type="submission" date="2011-09" db="EMBL/GenBank/DDBJ databases">
        <title>The draft genome of Methylobacterium extorquens DSM 13060.</title>
        <authorList>
            <consortium name="US DOE Joint Genome Institute (JGI-PGF)"/>
            <person name="Lucas S."/>
            <person name="Han J."/>
            <person name="Lapidus A."/>
            <person name="Cheng J.-F."/>
            <person name="Goodwin L."/>
            <person name="Pitluck S."/>
            <person name="Peters L."/>
            <person name="Land M.L."/>
            <person name="Hauser L."/>
            <person name="Koskimaki J."/>
            <person name="Halonen O."/>
            <person name="Pirttila A."/>
            <person name="Frank C."/>
            <person name="Woyke T.J."/>
        </authorList>
    </citation>
    <scope>NUCLEOTIDE SEQUENCE [LARGE SCALE GENOMIC DNA]</scope>
    <source>
        <strain evidence="2 3">DSM 13060</strain>
    </source>
</reference>
<accession>H1KW06</accession>
<evidence type="ECO:0000313" key="3">
    <source>
        <dbReference type="Proteomes" id="UP000004382"/>
    </source>
</evidence>
<dbReference type="Proteomes" id="UP000004382">
    <property type="component" value="Unassembled WGS sequence"/>
</dbReference>
<gene>
    <name evidence="2" type="ORF">MetexDRAFT_6819</name>
</gene>
<feature type="signal peptide" evidence="1">
    <location>
        <begin position="1"/>
        <end position="24"/>
    </location>
</feature>